<dbReference type="PANTHER" id="PTHR30006:SF2">
    <property type="entry name" value="ABC TRANSPORTER SUBSTRATE-BINDING PROTEIN"/>
    <property type="match status" value="1"/>
</dbReference>
<dbReference type="RefSeq" id="WP_011471740.1">
    <property type="nucleotide sequence ID" value="NC_007925.1"/>
</dbReference>
<dbReference type="AlphaFoldDB" id="Q219V1"/>
<dbReference type="Gene3D" id="3.40.190.10">
    <property type="entry name" value="Periplasmic binding protein-like II"/>
    <property type="match status" value="2"/>
</dbReference>
<feature type="chain" id="PRO_5004199464" evidence="2">
    <location>
        <begin position="23"/>
        <end position="333"/>
    </location>
</feature>
<dbReference type="PANTHER" id="PTHR30006">
    <property type="entry name" value="THIAMINE-BINDING PERIPLASMIC PROTEIN-RELATED"/>
    <property type="match status" value="1"/>
</dbReference>
<keyword evidence="1 2" id="KW-0732">Signal</keyword>
<gene>
    <name evidence="3" type="ordered locus">RPC_1273</name>
</gene>
<reference evidence="3" key="1">
    <citation type="submission" date="2006-03" db="EMBL/GenBank/DDBJ databases">
        <title>Complete sequence of Rhodopseudomonas palustris BisB18.</title>
        <authorList>
            <consortium name="US DOE Joint Genome Institute"/>
            <person name="Copeland A."/>
            <person name="Lucas S."/>
            <person name="Lapidus A."/>
            <person name="Barry K."/>
            <person name="Detter J.C."/>
            <person name="Glavina del Rio T."/>
            <person name="Hammon N."/>
            <person name="Israni S."/>
            <person name="Dalin E."/>
            <person name="Tice H."/>
            <person name="Pitluck S."/>
            <person name="Chain P."/>
            <person name="Malfatti S."/>
            <person name="Shin M."/>
            <person name="Vergez L."/>
            <person name="Schmutz J."/>
            <person name="Larimer F."/>
            <person name="Land M."/>
            <person name="Hauser L."/>
            <person name="Pelletier D.A."/>
            <person name="Kyrpides N."/>
            <person name="Anderson I."/>
            <person name="Oda Y."/>
            <person name="Harwood C.S."/>
            <person name="Richardson P."/>
        </authorList>
    </citation>
    <scope>NUCLEOTIDE SEQUENCE [LARGE SCALE GENOMIC DNA]</scope>
    <source>
        <strain evidence="3">BisB18</strain>
    </source>
</reference>
<dbReference type="Pfam" id="PF13343">
    <property type="entry name" value="SBP_bac_6"/>
    <property type="match status" value="1"/>
</dbReference>
<name>Q219V1_RHOPB</name>
<evidence type="ECO:0000313" key="3">
    <source>
        <dbReference type="EMBL" id="ABD86835.1"/>
    </source>
</evidence>
<dbReference type="GO" id="GO:0030975">
    <property type="term" value="F:thiamine binding"/>
    <property type="evidence" value="ECO:0007669"/>
    <property type="project" value="TreeGrafter"/>
</dbReference>
<protein>
    <submittedName>
        <fullName evidence="3">Putative periplasmic solute-binding protein</fullName>
    </submittedName>
</protein>
<dbReference type="GO" id="GO:0030288">
    <property type="term" value="C:outer membrane-bounded periplasmic space"/>
    <property type="evidence" value="ECO:0007669"/>
    <property type="project" value="TreeGrafter"/>
</dbReference>
<evidence type="ECO:0000256" key="2">
    <source>
        <dbReference type="SAM" id="SignalP"/>
    </source>
</evidence>
<dbReference type="GO" id="GO:0030976">
    <property type="term" value="F:thiamine pyrophosphate binding"/>
    <property type="evidence" value="ECO:0007669"/>
    <property type="project" value="TreeGrafter"/>
</dbReference>
<sequence length="333" mass="36640">MKLSRWVFALVAVPLLLQPAKAADVICYNCPPEWADWASMLKAIKTDLGYDIPHDNKNSGQALAQILAEKANPVGDIGYFGVTFGMKAKTQDALEPYKPAHWDQVDAGLKDPDGYWTTIHSGTLGLFVNKDALGGKPVPKCWKDLLKPDYKGMVGYLDPSSAAVGYVGSVAVNLALGGSASDFSPAINFFKDLQKNQPIVPKQTSYARVVSGEIPILFDYDFNAYRAKYSEAGHFEFVIPCEGSVVFPYVVGLVKNAPDKDKAKKVMDYLLSDKGQAIWTNAYLRPARKIALPEAVKAKFLPDSDYDRAKSVDWGEMETAQKGFVERYLADVH</sequence>
<evidence type="ECO:0000256" key="1">
    <source>
        <dbReference type="ARBA" id="ARBA00022729"/>
    </source>
</evidence>
<dbReference type="SUPFAM" id="SSF53850">
    <property type="entry name" value="Periplasmic binding protein-like II"/>
    <property type="match status" value="1"/>
</dbReference>
<proteinExistence type="predicted"/>
<dbReference type="STRING" id="316056.RPC_1273"/>
<dbReference type="CDD" id="cd13549">
    <property type="entry name" value="PBP2_Fbp_like_3"/>
    <property type="match status" value="1"/>
</dbReference>
<dbReference type="eggNOG" id="COG1840">
    <property type="taxonomic scope" value="Bacteria"/>
</dbReference>
<organism evidence="3">
    <name type="scientific">Rhodopseudomonas palustris (strain BisB18)</name>
    <dbReference type="NCBI Taxonomy" id="316056"/>
    <lineage>
        <taxon>Bacteria</taxon>
        <taxon>Pseudomonadati</taxon>
        <taxon>Pseudomonadota</taxon>
        <taxon>Alphaproteobacteria</taxon>
        <taxon>Hyphomicrobiales</taxon>
        <taxon>Nitrobacteraceae</taxon>
        <taxon>Rhodopseudomonas</taxon>
    </lineage>
</organism>
<dbReference type="KEGG" id="rpc:RPC_1273"/>
<dbReference type="OrthoDB" id="9766989at2"/>
<dbReference type="GO" id="GO:0015888">
    <property type="term" value="P:thiamine transport"/>
    <property type="evidence" value="ECO:0007669"/>
    <property type="project" value="TreeGrafter"/>
</dbReference>
<dbReference type="HOGENOM" id="CLU_026974_3_1_5"/>
<feature type="signal peptide" evidence="2">
    <location>
        <begin position="1"/>
        <end position="22"/>
    </location>
</feature>
<accession>Q219V1</accession>
<dbReference type="EMBL" id="CP000301">
    <property type="protein sequence ID" value="ABD86835.1"/>
    <property type="molecule type" value="Genomic_DNA"/>
</dbReference>